<evidence type="ECO:0000313" key="5">
    <source>
        <dbReference type="Proteomes" id="UP000321734"/>
    </source>
</evidence>
<comment type="caution">
    <text evidence="4">The sequence shown here is derived from an EMBL/GenBank/DDBJ whole genome shotgun (WGS) entry which is preliminary data.</text>
</comment>
<dbReference type="CDD" id="cd00564">
    <property type="entry name" value="TMP_TenI"/>
    <property type="match status" value="1"/>
</dbReference>
<organism evidence="4 5">
    <name type="scientific">Gelidibacter salicanalis</name>
    <dbReference type="NCBI Taxonomy" id="291193"/>
    <lineage>
        <taxon>Bacteria</taxon>
        <taxon>Pseudomonadati</taxon>
        <taxon>Bacteroidota</taxon>
        <taxon>Flavobacteriia</taxon>
        <taxon>Flavobacteriales</taxon>
        <taxon>Flavobacteriaceae</taxon>
        <taxon>Gelidibacter</taxon>
    </lineage>
</organism>
<evidence type="ECO:0000256" key="1">
    <source>
        <dbReference type="ARBA" id="ARBA00004948"/>
    </source>
</evidence>
<dbReference type="GO" id="GO:0005737">
    <property type="term" value="C:cytoplasm"/>
    <property type="evidence" value="ECO:0007669"/>
    <property type="project" value="TreeGrafter"/>
</dbReference>
<evidence type="ECO:0000259" key="3">
    <source>
        <dbReference type="Pfam" id="PF02581"/>
    </source>
</evidence>
<dbReference type="InterPro" id="IPR036206">
    <property type="entry name" value="ThiamineP_synth_sf"/>
</dbReference>
<proteinExistence type="predicted"/>
<dbReference type="Proteomes" id="UP000321734">
    <property type="component" value="Unassembled WGS sequence"/>
</dbReference>
<dbReference type="PANTHER" id="PTHR20857:SF23">
    <property type="entry name" value="THIAMINE BIOSYNTHETIC BIFUNCTIONAL ENZYME"/>
    <property type="match status" value="1"/>
</dbReference>
<gene>
    <name evidence="4" type="ORF">ES711_10040</name>
</gene>
<dbReference type="SUPFAM" id="SSF51391">
    <property type="entry name" value="Thiamin phosphate synthase"/>
    <property type="match status" value="1"/>
</dbReference>
<keyword evidence="2" id="KW-0784">Thiamine biosynthesis</keyword>
<sequence length="214" mass="23362">MSTIPKLHYISQGATPEAHLENIKEACIAGVALVELRLLDVDDATLLHTATQAREITGMYQTRLVITDAYAIAKTVKADGVFLSNVKTSPRSARENLHSWQSIGAVAHTLNDMKALINFQVDYIALGPFGKANETSTLTSKDLDTLLQAVHTDIPFFAFGTVAIEDIQNFIDIGIYGIAVGDLLTEDFKKVPMLQKLLGGSSTQEQAWNADDWV</sequence>
<name>A0A5C7AG78_9FLAO</name>
<dbReference type="OrthoDB" id="9812206at2"/>
<dbReference type="Gene3D" id="3.20.20.70">
    <property type="entry name" value="Aldolase class I"/>
    <property type="match status" value="1"/>
</dbReference>
<evidence type="ECO:0000313" key="4">
    <source>
        <dbReference type="EMBL" id="TXE07770.1"/>
    </source>
</evidence>
<accession>A0A5C7AG78</accession>
<dbReference type="EMBL" id="VORX01000004">
    <property type="protein sequence ID" value="TXE07770.1"/>
    <property type="molecule type" value="Genomic_DNA"/>
</dbReference>
<protein>
    <submittedName>
        <fullName evidence="4">Thiamine phosphate synthase</fullName>
    </submittedName>
</protein>
<keyword evidence="5" id="KW-1185">Reference proteome</keyword>
<dbReference type="GO" id="GO:0009228">
    <property type="term" value="P:thiamine biosynthetic process"/>
    <property type="evidence" value="ECO:0007669"/>
    <property type="project" value="UniProtKB-KW"/>
</dbReference>
<dbReference type="Pfam" id="PF02581">
    <property type="entry name" value="TMP-TENI"/>
    <property type="match status" value="1"/>
</dbReference>
<comment type="pathway">
    <text evidence="1">Cofactor biosynthesis; thiamine diphosphate biosynthesis.</text>
</comment>
<dbReference type="AlphaFoldDB" id="A0A5C7AG78"/>
<dbReference type="InterPro" id="IPR013785">
    <property type="entry name" value="Aldolase_TIM"/>
</dbReference>
<feature type="domain" description="Thiamine phosphate synthase/TenI" evidence="3">
    <location>
        <begin position="16"/>
        <end position="180"/>
    </location>
</feature>
<dbReference type="PANTHER" id="PTHR20857">
    <property type="entry name" value="THIAMINE-PHOSPHATE PYROPHOSPHORYLASE"/>
    <property type="match status" value="1"/>
</dbReference>
<dbReference type="RefSeq" id="WP_146893166.1">
    <property type="nucleotide sequence ID" value="NZ_VORX01000004.1"/>
</dbReference>
<evidence type="ECO:0000256" key="2">
    <source>
        <dbReference type="ARBA" id="ARBA00022977"/>
    </source>
</evidence>
<reference evidence="4 5" key="1">
    <citation type="submission" date="2019-08" db="EMBL/GenBank/DDBJ databases">
        <title>Genome sequence of Gelidibacter salicanalis IC162T.</title>
        <authorList>
            <person name="Bowman J.P."/>
        </authorList>
    </citation>
    <scope>NUCLEOTIDE SEQUENCE [LARGE SCALE GENOMIC DNA]</scope>
    <source>
        <strain evidence="4 5">IC162</strain>
    </source>
</reference>
<dbReference type="InterPro" id="IPR022998">
    <property type="entry name" value="ThiamineP_synth_TenI"/>
</dbReference>
<dbReference type="GO" id="GO:0004789">
    <property type="term" value="F:thiamine-phosphate diphosphorylase activity"/>
    <property type="evidence" value="ECO:0007669"/>
    <property type="project" value="TreeGrafter"/>
</dbReference>